<dbReference type="GO" id="GO:0046872">
    <property type="term" value="F:metal ion binding"/>
    <property type="evidence" value="ECO:0007669"/>
    <property type="project" value="UniProtKB-KW"/>
</dbReference>
<feature type="binding site" evidence="12">
    <location>
        <position position="29"/>
    </location>
    <ligand>
        <name>[4Fe-4S] cluster</name>
        <dbReference type="ChEBI" id="CHEBI:49883"/>
        <label>1</label>
        <note>4Fe-4S-S-AdoMet</note>
    </ligand>
</feature>
<name>A0A5C5VTH8_9BACT</name>
<comment type="function">
    <text evidence="12">Catalyzes the cyclization of GTP to (8S)-3',8-cyclo-7,8-dihydroguanosine 5'-triphosphate.</text>
</comment>
<keyword evidence="6 12" id="KW-0408">Iron</keyword>
<dbReference type="SFLD" id="SFLDS00029">
    <property type="entry name" value="Radical_SAM"/>
    <property type="match status" value="1"/>
</dbReference>
<dbReference type="Proteomes" id="UP000318995">
    <property type="component" value="Unassembled WGS sequence"/>
</dbReference>
<feature type="binding site" evidence="12">
    <location>
        <position position="72"/>
    </location>
    <ligand>
        <name>S-adenosyl-L-methionine</name>
        <dbReference type="ChEBI" id="CHEBI:59789"/>
    </ligand>
</feature>
<dbReference type="Gene3D" id="3.20.20.70">
    <property type="entry name" value="Aldolase class I"/>
    <property type="match status" value="1"/>
</dbReference>
<dbReference type="SFLD" id="SFLDG01386">
    <property type="entry name" value="main_SPASM_domain-containing"/>
    <property type="match status" value="1"/>
</dbReference>
<dbReference type="InterPro" id="IPR040064">
    <property type="entry name" value="MoaA-like"/>
</dbReference>
<dbReference type="Pfam" id="PF06463">
    <property type="entry name" value="Mob_synth_C"/>
    <property type="match status" value="1"/>
</dbReference>
<dbReference type="PROSITE" id="PS01305">
    <property type="entry name" value="MOAA_NIFB_PQQE"/>
    <property type="match status" value="1"/>
</dbReference>
<keyword evidence="5 12" id="KW-0547">Nucleotide-binding</keyword>
<keyword evidence="4 12" id="KW-0479">Metal-binding</keyword>
<feature type="binding site" evidence="12">
    <location>
        <position position="32"/>
    </location>
    <ligand>
        <name>[4Fe-4S] cluster</name>
        <dbReference type="ChEBI" id="CHEBI:49883"/>
        <label>1</label>
        <note>4Fe-4S-S-AdoMet</note>
    </ligand>
</feature>
<dbReference type="PANTHER" id="PTHR22960:SF0">
    <property type="entry name" value="MOLYBDENUM COFACTOR BIOSYNTHESIS PROTEIN 1"/>
    <property type="match status" value="1"/>
</dbReference>
<organism evidence="14 15">
    <name type="scientific">Botrimarina hoheduenensis</name>
    <dbReference type="NCBI Taxonomy" id="2528000"/>
    <lineage>
        <taxon>Bacteria</taxon>
        <taxon>Pseudomonadati</taxon>
        <taxon>Planctomycetota</taxon>
        <taxon>Planctomycetia</taxon>
        <taxon>Pirellulales</taxon>
        <taxon>Lacipirellulaceae</taxon>
        <taxon>Botrimarina</taxon>
    </lineage>
</organism>
<keyword evidence="3 12" id="KW-0949">S-adenosyl-L-methionine</keyword>
<dbReference type="InterPro" id="IPR007197">
    <property type="entry name" value="rSAM"/>
</dbReference>
<comment type="caution">
    <text evidence="14">The sequence shown here is derived from an EMBL/GenBank/DDBJ whole genome shotgun (WGS) entry which is preliminary data.</text>
</comment>
<dbReference type="OrthoDB" id="9763993at2"/>
<evidence type="ECO:0000256" key="8">
    <source>
        <dbReference type="ARBA" id="ARBA00023134"/>
    </source>
</evidence>
<feature type="binding site" evidence="12">
    <location>
        <position position="261"/>
    </location>
    <ligand>
        <name>[4Fe-4S] cluster</name>
        <dbReference type="ChEBI" id="CHEBI:49883"/>
        <label>2</label>
        <note>4Fe-4S-substrate</note>
    </ligand>
</feature>
<dbReference type="SMART" id="SM00729">
    <property type="entry name" value="Elp3"/>
    <property type="match status" value="1"/>
</dbReference>
<dbReference type="EC" id="4.1.99.22" evidence="1 12"/>
<dbReference type="GO" id="GO:0006777">
    <property type="term" value="P:Mo-molybdopterin cofactor biosynthetic process"/>
    <property type="evidence" value="ECO:0007669"/>
    <property type="project" value="UniProtKB-UniRule"/>
</dbReference>
<feature type="binding site" evidence="12">
    <location>
        <position position="160"/>
    </location>
    <ligand>
        <name>GTP</name>
        <dbReference type="ChEBI" id="CHEBI:37565"/>
    </ligand>
</feature>
<evidence type="ECO:0000313" key="14">
    <source>
        <dbReference type="EMBL" id="TWT41423.1"/>
    </source>
</evidence>
<dbReference type="NCBIfam" id="TIGR02666">
    <property type="entry name" value="moaA"/>
    <property type="match status" value="1"/>
</dbReference>
<evidence type="ECO:0000256" key="10">
    <source>
        <dbReference type="ARBA" id="ARBA00023239"/>
    </source>
</evidence>
<feature type="binding site" evidence="12">
    <location>
        <position position="25"/>
    </location>
    <ligand>
        <name>[4Fe-4S] cluster</name>
        <dbReference type="ChEBI" id="CHEBI:49883"/>
        <label>1</label>
        <note>4Fe-4S-S-AdoMet</note>
    </ligand>
</feature>
<sequence length="331" mass="36095">MPFTPLIDGFGRRHTKLRVSVTDRCNLRCQYCMPAEGIPLAPKADLLTFEEIARLVRIAVAAGIRQVRLTGGEPLVRRDLPRLVEMLAGTVGLEDLALTTNGVLLADQATALRSAGLKRLNISLDALDPVVFQRLTRRDDYDRVLAGIEAARSAGFETIKINVVSLRGVTESEVLPFGRFARDTGREVRFIEYMPLDATHEWDRSKVLYANEIRQALAAGIMPLRPIERPTGSPAAEYEFIDGRGRIGFIPTVSEPFCAACDRFRVTADGQARNCLFSSTETDLRGAMRTGVGDEGIAELMAASIRGKAAGHGVNLPGFVQPLRTMSAIGG</sequence>
<dbReference type="RefSeq" id="WP_146575328.1">
    <property type="nucleotide sequence ID" value="NZ_SJPH01000009.1"/>
</dbReference>
<feature type="binding site" evidence="12">
    <location>
        <position position="258"/>
    </location>
    <ligand>
        <name>[4Fe-4S] cluster</name>
        <dbReference type="ChEBI" id="CHEBI:49883"/>
        <label>2</label>
        <note>4Fe-4S-substrate</note>
    </ligand>
</feature>
<evidence type="ECO:0000313" key="15">
    <source>
        <dbReference type="Proteomes" id="UP000318995"/>
    </source>
</evidence>
<dbReference type="InterPro" id="IPR000385">
    <property type="entry name" value="MoaA_NifB_PqqE_Fe-S-bd_CS"/>
</dbReference>
<dbReference type="Pfam" id="PF04055">
    <property type="entry name" value="Radical_SAM"/>
    <property type="match status" value="1"/>
</dbReference>
<evidence type="ECO:0000256" key="12">
    <source>
        <dbReference type="HAMAP-Rule" id="MF_01225"/>
    </source>
</evidence>
<evidence type="ECO:0000256" key="1">
    <source>
        <dbReference type="ARBA" id="ARBA00012167"/>
    </source>
</evidence>
<dbReference type="SUPFAM" id="SSF102114">
    <property type="entry name" value="Radical SAM enzymes"/>
    <property type="match status" value="1"/>
</dbReference>
<gene>
    <name evidence="12 14" type="primary">moaA</name>
    <name evidence="14" type="ORF">Pla111_31380</name>
</gene>
<dbReference type="EMBL" id="SJPH01000009">
    <property type="protein sequence ID" value="TWT41423.1"/>
    <property type="molecule type" value="Genomic_DNA"/>
</dbReference>
<dbReference type="UniPathway" id="UPA00344"/>
<keyword evidence="7 12" id="KW-0411">Iron-sulfur</keyword>
<dbReference type="SFLD" id="SFLDG01067">
    <property type="entry name" value="SPASM/twitch_domain_containing"/>
    <property type="match status" value="1"/>
</dbReference>
<feature type="binding site" evidence="12">
    <location>
        <position position="275"/>
    </location>
    <ligand>
        <name>[4Fe-4S] cluster</name>
        <dbReference type="ChEBI" id="CHEBI:49883"/>
        <label>2</label>
        <note>4Fe-4S-substrate</note>
    </ligand>
</feature>
<feature type="domain" description="Radical SAM core" evidence="13">
    <location>
        <begin position="9"/>
        <end position="225"/>
    </location>
</feature>
<feature type="binding site" evidence="12">
    <location>
        <position position="31"/>
    </location>
    <ligand>
        <name>S-adenosyl-L-methionine</name>
        <dbReference type="ChEBI" id="CHEBI:59789"/>
    </ligand>
</feature>
<evidence type="ECO:0000256" key="11">
    <source>
        <dbReference type="ARBA" id="ARBA00048697"/>
    </source>
</evidence>
<dbReference type="InterPro" id="IPR058240">
    <property type="entry name" value="rSAM_sf"/>
</dbReference>
<reference evidence="14 15" key="1">
    <citation type="submission" date="2019-02" db="EMBL/GenBank/DDBJ databases">
        <title>Deep-cultivation of Planctomycetes and their phenomic and genomic characterization uncovers novel biology.</title>
        <authorList>
            <person name="Wiegand S."/>
            <person name="Jogler M."/>
            <person name="Boedeker C."/>
            <person name="Pinto D."/>
            <person name="Vollmers J."/>
            <person name="Rivas-Marin E."/>
            <person name="Kohn T."/>
            <person name="Peeters S.H."/>
            <person name="Heuer A."/>
            <person name="Rast P."/>
            <person name="Oberbeckmann S."/>
            <person name="Bunk B."/>
            <person name="Jeske O."/>
            <person name="Meyerdierks A."/>
            <person name="Storesund J.E."/>
            <person name="Kallscheuer N."/>
            <person name="Luecker S."/>
            <person name="Lage O.M."/>
            <person name="Pohl T."/>
            <person name="Merkel B.J."/>
            <person name="Hornburger P."/>
            <person name="Mueller R.-W."/>
            <person name="Bruemmer F."/>
            <person name="Labrenz M."/>
            <person name="Spormann A.M."/>
            <person name="Op Den Camp H."/>
            <person name="Overmann J."/>
            <person name="Amann R."/>
            <person name="Jetten M.S.M."/>
            <person name="Mascher T."/>
            <person name="Medema M.H."/>
            <person name="Devos D.P."/>
            <person name="Kaster A.-K."/>
            <person name="Ovreas L."/>
            <person name="Rohde M."/>
            <person name="Galperin M.Y."/>
            <person name="Jogler C."/>
        </authorList>
    </citation>
    <scope>NUCLEOTIDE SEQUENCE [LARGE SCALE GENOMIC DNA]</scope>
    <source>
        <strain evidence="14 15">Pla111</strain>
    </source>
</reference>
<evidence type="ECO:0000256" key="9">
    <source>
        <dbReference type="ARBA" id="ARBA00023150"/>
    </source>
</evidence>
<keyword evidence="8 12" id="KW-0342">GTP-binding</keyword>
<evidence type="ECO:0000256" key="6">
    <source>
        <dbReference type="ARBA" id="ARBA00023004"/>
    </source>
</evidence>
<dbReference type="GO" id="GO:0051539">
    <property type="term" value="F:4 iron, 4 sulfur cluster binding"/>
    <property type="evidence" value="ECO:0007669"/>
    <property type="project" value="UniProtKB-UniRule"/>
</dbReference>
<dbReference type="SFLD" id="SFLDG01383">
    <property type="entry name" value="cyclic_pyranopterin_phosphate"/>
    <property type="match status" value="1"/>
</dbReference>
<feature type="binding site" evidence="12">
    <location>
        <position position="99"/>
    </location>
    <ligand>
        <name>GTP</name>
        <dbReference type="ChEBI" id="CHEBI:37565"/>
    </ligand>
</feature>
<dbReference type="PANTHER" id="PTHR22960">
    <property type="entry name" value="MOLYBDOPTERIN COFACTOR SYNTHESIS PROTEIN A"/>
    <property type="match status" value="1"/>
</dbReference>
<dbReference type="HAMAP" id="MF_01225_B">
    <property type="entry name" value="MoaA_B"/>
    <property type="match status" value="1"/>
</dbReference>
<feature type="binding site" evidence="12">
    <location>
        <position position="123"/>
    </location>
    <ligand>
        <name>S-adenosyl-L-methionine</name>
        <dbReference type="ChEBI" id="CHEBI:59789"/>
    </ligand>
</feature>
<feature type="binding site" evidence="12">
    <location>
        <position position="68"/>
    </location>
    <ligand>
        <name>GTP</name>
        <dbReference type="ChEBI" id="CHEBI:37565"/>
    </ligand>
</feature>
<evidence type="ECO:0000256" key="5">
    <source>
        <dbReference type="ARBA" id="ARBA00022741"/>
    </source>
</evidence>
<dbReference type="CDD" id="cd21117">
    <property type="entry name" value="Twitch_MoaA"/>
    <property type="match status" value="1"/>
</dbReference>
<dbReference type="AlphaFoldDB" id="A0A5C5VTH8"/>
<dbReference type="InterPro" id="IPR006638">
    <property type="entry name" value="Elp3/MiaA/NifB-like_rSAM"/>
</dbReference>
<comment type="similarity">
    <text evidence="12">Belongs to the radical SAM superfamily. MoaA family.</text>
</comment>
<dbReference type="GO" id="GO:0061799">
    <property type="term" value="F:cyclic pyranopterin monophosphate synthase activity"/>
    <property type="evidence" value="ECO:0007669"/>
    <property type="project" value="TreeGrafter"/>
</dbReference>
<feature type="binding site" evidence="12">
    <location>
        <begin position="263"/>
        <end position="265"/>
    </location>
    <ligand>
        <name>GTP</name>
        <dbReference type="ChEBI" id="CHEBI:37565"/>
    </ligand>
</feature>
<dbReference type="InterPro" id="IPR050105">
    <property type="entry name" value="MoCo_biosynth_MoaA/MoaC"/>
</dbReference>
<proteinExistence type="inferred from homology"/>
<keyword evidence="9 12" id="KW-0501">Molybdenum cofactor biosynthesis</keyword>
<dbReference type="InterPro" id="IPR013785">
    <property type="entry name" value="Aldolase_TIM"/>
</dbReference>
<feature type="binding site" evidence="12">
    <location>
        <position position="18"/>
    </location>
    <ligand>
        <name>GTP</name>
        <dbReference type="ChEBI" id="CHEBI:37565"/>
    </ligand>
</feature>
<dbReference type="GO" id="GO:1904047">
    <property type="term" value="F:S-adenosyl-L-methionine binding"/>
    <property type="evidence" value="ECO:0007669"/>
    <property type="project" value="UniProtKB-UniRule"/>
</dbReference>
<feature type="binding site" evidence="12">
    <location>
        <position position="194"/>
    </location>
    <ligand>
        <name>S-adenosyl-L-methionine</name>
        <dbReference type="ChEBI" id="CHEBI:59789"/>
    </ligand>
</feature>
<comment type="catalytic activity">
    <reaction evidence="11 12">
        <text>GTP + AH2 + S-adenosyl-L-methionine = (8S)-3',8-cyclo-7,8-dihydroguanosine 5'-triphosphate + 5'-deoxyadenosine + L-methionine + A + H(+)</text>
        <dbReference type="Rhea" id="RHEA:49576"/>
        <dbReference type="ChEBI" id="CHEBI:13193"/>
        <dbReference type="ChEBI" id="CHEBI:15378"/>
        <dbReference type="ChEBI" id="CHEBI:17319"/>
        <dbReference type="ChEBI" id="CHEBI:17499"/>
        <dbReference type="ChEBI" id="CHEBI:37565"/>
        <dbReference type="ChEBI" id="CHEBI:57844"/>
        <dbReference type="ChEBI" id="CHEBI:59789"/>
        <dbReference type="ChEBI" id="CHEBI:131766"/>
        <dbReference type="EC" id="4.1.99.22"/>
    </reaction>
</comment>
<keyword evidence="15" id="KW-1185">Reference proteome</keyword>
<dbReference type="CDD" id="cd01335">
    <property type="entry name" value="Radical_SAM"/>
    <property type="match status" value="1"/>
</dbReference>
<dbReference type="InterPro" id="IPR013483">
    <property type="entry name" value="MoaA"/>
</dbReference>
<dbReference type="PROSITE" id="PS51918">
    <property type="entry name" value="RADICAL_SAM"/>
    <property type="match status" value="1"/>
</dbReference>
<comment type="subunit">
    <text evidence="12">Monomer and homodimer.</text>
</comment>
<accession>A0A5C5VTH8</accession>
<dbReference type="GO" id="GO:0061798">
    <property type="term" value="F:GTP 3',8'-cyclase activity"/>
    <property type="evidence" value="ECO:0007669"/>
    <property type="project" value="UniProtKB-UniRule"/>
</dbReference>
<evidence type="ECO:0000256" key="2">
    <source>
        <dbReference type="ARBA" id="ARBA00022485"/>
    </source>
</evidence>
<evidence type="ECO:0000256" key="4">
    <source>
        <dbReference type="ARBA" id="ARBA00022723"/>
    </source>
</evidence>
<keyword evidence="10 12" id="KW-0456">Lyase</keyword>
<comment type="cofactor">
    <cofactor evidence="12">
        <name>[4Fe-4S] cluster</name>
        <dbReference type="ChEBI" id="CHEBI:49883"/>
    </cofactor>
    <text evidence="12">Binds 2 [4Fe-4S] clusters. Binds 1 [4Fe-4S] cluster coordinated with 3 cysteines and an exchangeable S-adenosyl-L-methionine and 1 [4Fe-4S] cluster coordinated with 3 cysteines and the GTP-derived substrate.</text>
</comment>
<evidence type="ECO:0000256" key="3">
    <source>
        <dbReference type="ARBA" id="ARBA00022691"/>
    </source>
</evidence>
<evidence type="ECO:0000259" key="13">
    <source>
        <dbReference type="PROSITE" id="PS51918"/>
    </source>
</evidence>
<dbReference type="InterPro" id="IPR010505">
    <property type="entry name" value="MoaA_twitch"/>
</dbReference>
<evidence type="ECO:0000256" key="7">
    <source>
        <dbReference type="ARBA" id="ARBA00023014"/>
    </source>
</evidence>
<comment type="pathway">
    <text evidence="12">Cofactor biosynthesis; molybdopterin biosynthesis.</text>
</comment>
<keyword evidence="2 12" id="KW-0004">4Fe-4S</keyword>
<dbReference type="GO" id="GO:0005525">
    <property type="term" value="F:GTP binding"/>
    <property type="evidence" value="ECO:0007669"/>
    <property type="project" value="UniProtKB-UniRule"/>
</dbReference>
<protein>
    <recommendedName>
        <fullName evidence="1 12">GTP 3',8-cyclase</fullName>
        <ecNumber evidence="1 12">4.1.99.22</ecNumber>
    </recommendedName>
    <alternativeName>
        <fullName evidence="12">Molybdenum cofactor biosynthesis protein A</fullName>
    </alternativeName>
</protein>